<dbReference type="GeneID" id="76207646"/>
<name>A0A830E941_9CREN</name>
<sequence>MTVSFKIPTVVVIGRIGNELATWSTDGTTTMLGNVPGIEMVNELKVERQIMGHMALASFGQYVIKAIDLDSRFGSYTLNENTLVKIPSRGNADFKKYNDWFTIRNTFILIGDPRSTNAANHYPLICPYRVGDTLFINIGFISTESIKVVLTLLDVLRNNAGNGYLNTACMCRIPSMPLEIALISSDKYLLVRTHLNESQTITSSKYLVLLTKGGNVIIKYTPNEEPINTVINVLNEMKKY</sequence>
<dbReference type="AlphaFoldDB" id="A0A830E941"/>
<dbReference type="EMBL" id="AP026830">
    <property type="protein sequence ID" value="BDR93011.1"/>
    <property type="molecule type" value="Genomic_DNA"/>
</dbReference>
<keyword evidence="4" id="KW-1185">Reference proteome</keyword>
<proteinExistence type="predicted"/>
<gene>
    <name evidence="2" type="ORF">GCM10007112_20480</name>
    <name evidence="1" type="ORF">Vsou_21040</name>
</gene>
<reference evidence="2" key="2">
    <citation type="submission" date="2020-09" db="EMBL/GenBank/DDBJ databases">
        <authorList>
            <person name="Sun Q."/>
            <person name="Ohkuma M."/>
        </authorList>
    </citation>
    <scope>NUCLEOTIDE SEQUENCE</scope>
    <source>
        <strain evidence="2">JCM 11219</strain>
    </source>
</reference>
<evidence type="ECO:0000313" key="4">
    <source>
        <dbReference type="Proteomes" id="UP001060771"/>
    </source>
</evidence>
<organism evidence="2 3">
    <name type="scientific">Vulcanisaeta souniana JCM 11219</name>
    <dbReference type="NCBI Taxonomy" id="1293586"/>
    <lineage>
        <taxon>Archaea</taxon>
        <taxon>Thermoproteota</taxon>
        <taxon>Thermoprotei</taxon>
        <taxon>Thermoproteales</taxon>
        <taxon>Thermoproteaceae</taxon>
        <taxon>Vulcanisaeta</taxon>
    </lineage>
</organism>
<reference evidence="1" key="4">
    <citation type="journal article" date="2023" name="Microbiol. Resour. Announc.">
        <title>Complete Genome Sequence of Vulcanisaeta souniana Strain IC-059, a Hyperthermophilic Archaeon Isolated from Hot Spring Water in Japan.</title>
        <authorList>
            <person name="Kato S."/>
            <person name="Itoh T."/>
            <person name="Wu L."/>
            <person name="Ma J."/>
            <person name="Ohkuma M."/>
        </authorList>
    </citation>
    <scope>NUCLEOTIDE SEQUENCE</scope>
    <source>
        <strain evidence="1">JCM 11219</strain>
    </source>
</reference>
<reference evidence="4" key="3">
    <citation type="submission" date="2022-09" db="EMBL/GenBank/DDBJ databases">
        <title>Complete genome sequence of Vulcanisaeta souniana.</title>
        <authorList>
            <person name="Kato S."/>
            <person name="Itoh T."/>
            <person name="Ohkuma M."/>
        </authorList>
    </citation>
    <scope>NUCLEOTIDE SEQUENCE [LARGE SCALE GENOMIC DNA]</scope>
    <source>
        <strain evidence="4">JCM 11219</strain>
    </source>
</reference>
<protein>
    <submittedName>
        <fullName evidence="2">Uncharacterized protein</fullName>
    </submittedName>
</protein>
<dbReference type="OrthoDB" id="25931at2157"/>
<evidence type="ECO:0000313" key="2">
    <source>
        <dbReference type="EMBL" id="GGI83584.1"/>
    </source>
</evidence>
<evidence type="ECO:0000313" key="3">
    <source>
        <dbReference type="Proteomes" id="UP000657075"/>
    </source>
</evidence>
<dbReference type="EMBL" id="BMNM01000010">
    <property type="protein sequence ID" value="GGI83584.1"/>
    <property type="molecule type" value="Genomic_DNA"/>
</dbReference>
<dbReference type="Proteomes" id="UP001060771">
    <property type="component" value="Chromosome"/>
</dbReference>
<reference evidence="2" key="1">
    <citation type="journal article" date="2014" name="Int. J. Syst. Evol. Microbiol.">
        <title>Complete genome sequence of Corynebacterium casei LMG S-19264T (=DSM 44701T), isolated from a smear-ripened cheese.</title>
        <authorList>
            <consortium name="US DOE Joint Genome Institute (JGI-PGF)"/>
            <person name="Walter F."/>
            <person name="Albersmeier A."/>
            <person name="Kalinowski J."/>
            <person name="Ruckert C."/>
        </authorList>
    </citation>
    <scope>NUCLEOTIDE SEQUENCE</scope>
    <source>
        <strain evidence="2">JCM 11219</strain>
    </source>
</reference>
<accession>A0A830E941</accession>
<evidence type="ECO:0000313" key="1">
    <source>
        <dbReference type="EMBL" id="BDR93011.1"/>
    </source>
</evidence>
<dbReference type="RefSeq" id="WP_188603849.1">
    <property type="nucleotide sequence ID" value="NZ_AP026830.1"/>
</dbReference>
<dbReference type="Proteomes" id="UP000657075">
    <property type="component" value="Unassembled WGS sequence"/>
</dbReference>